<dbReference type="EC" id="2.6.1.66" evidence="7"/>
<proteinExistence type="inferred from homology"/>
<keyword evidence="7" id="KW-0670">Pyruvate</keyword>
<dbReference type="GO" id="GO:0009042">
    <property type="term" value="F:valine-pyruvate transaminase activity"/>
    <property type="evidence" value="ECO:0007669"/>
    <property type="project" value="UniProtKB-EC"/>
</dbReference>
<evidence type="ECO:0000313" key="7">
    <source>
        <dbReference type="EMBL" id="VAW95287.1"/>
    </source>
</evidence>
<dbReference type="PANTHER" id="PTHR46383:SF2">
    <property type="entry name" value="AMINOTRANSFERASE"/>
    <property type="match status" value="1"/>
</dbReference>
<dbReference type="InterPro" id="IPR004839">
    <property type="entry name" value="Aminotransferase_I/II_large"/>
</dbReference>
<protein>
    <submittedName>
        <fullName evidence="7">Valine--pyruvate aminotransferase</fullName>
        <ecNumber evidence="7">2.6.1.66</ecNumber>
    </submittedName>
</protein>
<evidence type="ECO:0000256" key="3">
    <source>
        <dbReference type="ARBA" id="ARBA00022576"/>
    </source>
</evidence>
<comment type="similarity">
    <text evidence="2">Belongs to the class-I pyridoxal-phosphate-dependent aminotransferase family.</text>
</comment>
<evidence type="ECO:0000256" key="5">
    <source>
        <dbReference type="ARBA" id="ARBA00022898"/>
    </source>
</evidence>
<dbReference type="InterPro" id="IPR050596">
    <property type="entry name" value="AspAT/PAT-like"/>
</dbReference>
<dbReference type="EMBL" id="UOFS01000022">
    <property type="protein sequence ID" value="VAW95287.1"/>
    <property type="molecule type" value="Genomic_DNA"/>
</dbReference>
<evidence type="ECO:0000256" key="2">
    <source>
        <dbReference type="ARBA" id="ARBA00007441"/>
    </source>
</evidence>
<name>A0A3B1A6Q6_9ZZZZ</name>
<dbReference type="SUPFAM" id="SSF53383">
    <property type="entry name" value="PLP-dependent transferases"/>
    <property type="match status" value="1"/>
</dbReference>
<dbReference type="InterPro" id="IPR015421">
    <property type="entry name" value="PyrdxlP-dep_Trfase_major"/>
</dbReference>
<sequence length="386" mass="42861">MALASRVAKIKPFHVMKLLARARELEAEGKSIIHMEIGEPDFITPKPVLDAAHRAISDGKVHYTPALGLPELRLAISDYYQQQFHLNIPANRIIITSGASGALLLVMGLLVEQGQKVMMTDPGYPCNKHFTEFVNATAKLVPVSNATNFQLTPELLEQYWDSDVSVVILASPSNPSGTFIPEQDLISIANTVAAKGASLVIDEIYQRLNYGSSNKSILSFSNDAFVVNSFSKYFNMTGWRLGWIVVPDDEAIINGLDNLSQNLFLAPPTIAQYAALAAFNPQTSQLLEQNRIEFQTRRDYLYQALLNIGFKIPVKPQGAFYIYADCSHFSSNSEQFCSDLLEQIGVAITPGIDFGVYKSRQHVRFAYTTSMDNLQQGINRLSHYLS</sequence>
<dbReference type="GO" id="GO:0006520">
    <property type="term" value="P:amino acid metabolic process"/>
    <property type="evidence" value="ECO:0007669"/>
    <property type="project" value="InterPro"/>
</dbReference>
<dbReference type="Gene3D" id="3.40.640.10">
    <property type="entry name" value="Type I PLP-dependent aspartate aminotransferase-like (Major domain)"/>
    <property type="match status" value="1"/>
</dbReference>
<dbReference type="InterPro" id="IPR004838">
    <property type="entry name" value="NHTrfase_class1_PyrdxlP-BS"/>
</dbReference>
<evidence type="ECO:0000256" key="4">
    <source>
        <dbReference type="ARBA" id="ARBA00022679"/>
    </source>
</evidence>
<evidence type="ECO:0000256" key="1">
    <source>
        <dbReference type="ARBA" id="ARBA00001933"/>
    </source>
</evidence>
<gene>
    <name evidence="7" type="ORF">MNBD_GAMMA22-23</name>
</gene>
<dbReference type="CDD" id="cd00609">
    <property type="entry name" value="AAT_like"/>
    <property type="match status" value="1"/>
</dbReference>
<organism evidence="7">
    <name type="scientific">hydrothermal vent metagenome</name>
    <dbReference type="NCBI Taxonomy" id="652676"/>
    <lineage>
        <taxon>unclassified sequences</taxon>
        <taxon>metagenomes</taxon>
        <taxon>ecological metagenomes</taxon>
    </lineage>
</organism>
<keyword evidence="4 7" id="KW-0808">Transferase</keyword>
<dbReference type="GO" id="GO:0030170">
    <property type="term" value="F:pyridoxal phosphate binding"/>
    <property type="evidence" value="ECO:0007669"/>
    <property type="project" value="InterPro"/>
</dbReference>
<feature type="domain" description="Aminotransferase class I/classII large" evidence="6">
    <location>
        <begin position="32"/>
        <end position="381"/>
    </location>
</feature>
<reference evidence="7" key="1">
    <citation type="submission" date="2018-06" db="EMBL/GenBank/DDBJ databases">
        <authorList>
            <person name="Zhirakovskaya E."/>
        </authorList>
    </citation>
    <scope>NUCLEOTIDE SEQUENCE</scope>
</reference>
<dbReference type="PANTHER" id="PTHR46383">
    <property type="entry name" value="ASPARTATE AMINOTRANSFERASE"/>
    <property type="match status" value="1"/>
</dbReference>
<keyword evidence="3 7" id="KW-0032">Aminotransferase</keyword>
<evidence type="ECO:0000259" key="6">
    <source>
        <dbReference type="Pfam" id="PF00155"/>
    </source>
</evidence>
<dbReference type="PROSITE" id="PS00105">
    <property type="entry name" value="AA_TRANSFER_CLASS_1"/>
    <property type="match status" value="1"/>
</dbReference>
<accession>A0A3B1A6Q6</accession>
<dbReference type="InterPro" id="IPR015424">
    <property type="entry name" value="PyrdxlP-dep_Trfase"/>
</dbReference>
<dbReference type="AlphaFoldDB" id="A0A3B1A6Q6"/>
<keyword evidence="5" id="KW-0663">Pyridoxal phosphate</keyword>
<comment type="cofactor">
    <cofactor evidence="1">
        <name>pyridoxal 5'-phosphate</name>
        <dbReference type="ChEBI" id="CHEBI:597326"/>
    </cofactor>
</comment>
<dbReference type="NCBIfam" id="NF006514">
    <property type="entry name" value="PRK08960.1"/>
    <property type="match status" value="1"/>
</dbReference>
<dbReference type="Pfam" id="PF00155">
    <property type="entry name" value="Aminotran_1_2"/>
    <property type="match status" value="1"/>
</dbReference>